<comment type="caution">
    <text evidence="7">The sequence shown here is derived from an EMBL/GenBank/DDBJ whole genome shotgun (WGS) entry which is preliminary data.</text>
</comment>
<feature type="transmembrane region" description="Helical" evidence="6">
    <location>
        <begin position="112"/>
        <end position="130"/>
    </location>
</feature>
<reference evidence="7" key="2">
    <citation type="journal article" date="2021" name="Microorganisms">
        <title>Bacterial Dimethylsulfoniopropionate Biosynthesis in the East China Sea.</title>
        <authorList>
            <person name="Liu J."/>
            <person name="Zhang Y."/>
            <person name="Liu J."/>
            <person name="Zhong H."/>
            <person name="Williams B.T."/>
            <person name="Zheng Y."/>
            <person name="Curson A.R.J."/>
            <person name="Sun C."/>
            <person name="Sun H."/>
            <person name="Song D."/>
            <person name="Wagner Mackenzie B."/>
            <person name="Bermejo Martinez A."/>
            <person name="Todd J.D."/>
            <person name="Zhang X.H."/>
        </authorList>
    </citation>
    <scope>NUCLEOTIDE SEQUENCE</scope>
    <source>
        <strain evidence="7">AESS21</strain>
    </source>
</reference>
<comment type="similarity">
    <text evidence="2">Belongs to the UPF0382 family.</text>
</comment>
<evidence type="ECO:0000256" key="2">
    <source>
        <dbReference type="ARBA" id="ARBA00009694"/>
    </source>
</evidence>
<dbReference type="InterPro" id="IPR006696">
    <property type="entry name" value="DUF423"/>
</dbReference>
<keyword evidence="4 6" id="KW-1133">Transmembrane helix</keyword>
<dbReference type="PANTHER" id="PTHR43461:SF1">
    <property type="entry name" value="TRANSMEMBRANE PROTEIN 256"/>
    <property type="match status" value="1"/>
</dbReference>
<proteinExistence type="inferred from homology"/>
<dbReference type="RefSeq" id="WP_213215350.1">
    <property type="nucleotide sequence ID" value="NZ_QTKU01000001.1"/>
</dbReference>
<feature type="transmembrane region" description="Helical" evidence="6">
    <location>
        <begin position="21"/>
        <end position="41"/>
    </location>
</feature>
<organism evidence="7 8">
    <name type="scientific">Roseibium polysiphoniae</name>
    <dbReference type="NCBI Taxonomy" id="2571221"/>
    <lineage>
        <taxon>Bacteria</taxon>
        <taxon>Pseudomonadati</taxon>
        <taxon>Pseudomonadota</taxon>
        <taxon>Alphaproteobacteria</taxon>
        <taxon>Hyphomicrobiales</taxon>
        <taxon>Stappiaceae</taxon>
        <taxon>Roseibium</taxon>
    </lineage>
</organism>
<accession>A0A944GS24</accession>
<dbReference type="EMBL" id="QTKU01000001">
    <property type="protein sequence ID" value="MBS8259779.1"/>
    <property type="molecule type" value="Genomic_DNA"/>
</dbReference>
<feature type="transmembrane region" description="Helical" evidence="6">
    <location>
        <begin position="75"/>
        <end position="100"/>
    </location>
</feature>
<evidence type="ECO:0000256" key="5">
    <source>
        <dbReference type="ARBA" id="ARBA00023136"/>
    </source>
</evidence>
<dbReference type="Pfam" id="PF04241">
    <property type="entry name" value="DUF423"/>
    <property type="match status" value="1"/>
</dbReference>
<reference evidence="7" key="1">
    <citation type="submission" date="2018-08" db="EMBL/GenBank/DDBJ databases">
        <authorList>
            <person name="Jin W."/>
            <person name="Wang H."/>
            <person name="Yang Y."/>
            <person name="Li M."/>
            <person name="Liu J."/>
        </authorList>
    </citation>
    <scope>NUCLEOTIDE SEQUENCE</scope>
    <source>
        <strain evidence="7">AESS21</strain>
    </source>
</reference>
<protein>
    <submittedName>
        <fullName evidence="7">DUF423 domain-containing protein</fullName>
    </submittedName>
</protein>
<sequence length="133" mass="13944">MSHRTISAPDEPTSPIMRTSLVLGGLFGAAGVMLMAASAHVDTTGLVGTAAEMLLFHAPAFLAISALAQVRRIPFLAVGLALLTIGLALFCGDLLFRAFLDQRLFPMSAPTGGMLLILGWVALALSALRIRAR</sequence>
<comment type="subcellular location">
    <subcellularLocation>
        <location evidence="1">Membrane</location>
        <topology evidence="1">Multi-pass membrane protein</topology>
    </subcellularLocation>
</comment>
<evidence type="ECO:0000313" key="7">
    <source>
        <dbReference type="EMBL" id="MBS8259779.1"/>
    </source>
</evidence>
<dbReference type="Proteomes" id="UP000705379">
    <property type="component" value="Unassembled WGS sequence"/>
</dbReference>
<evidence type="ECO:0000256" key="3">
    <source>
        <dbReference type="ARBA" id="ARBA00022692"/>
    </source>
</evidence>
<dbReference type="PANTHER" id="PTHR43461">
    <property type="entry name" value="TRANSMEMBRANE PROTEIN 256"/>
    <property type="match status" value="1"/>
</dbReference>
<keyword evidence="3 6" id="KW-0812">Transmembrane</keyword>
<evidence type="ECO:0000256" key="1">
    <source>
        <dbReference type="ARBA" id="ARBA00004141"/>
    </source>
</evidence>
<evidence type="ECO:0000256" key="6">
    <source>
        <dbReference type="SAM" id="Phobius"/>
    </source>
</evidence>
<evidence type="ECO:0000313" key="8">
    <source>
        <dbReference type="Proteomes" id="UP000705379"/>
    </source>
</evidence>
<dbReference type="GO" id="GO:0016020">
    <property type="term" value="C:membrane"/>
    <property type="evidence" value="ECO:0007669"/>
    <property type="project" value="UniProtKB-SubCell"/>
</dbReference>
<evidence type="ECO:0000256" key="4">
    <source>
        <dbReference type="ARBA" id="ARBA00022989"/>
    </source>
</evidence>
<gene>
    <name evidence="7" type="ORF">DYI23_06075</name>
</gene>
<keyword evidence="5 6" id="KW-0472">Membrane</keyword>
<name>A0A944GS24_9HYPH</name>
<feature type="transmembrane region" description="Helical" evidence="6">
    <location>
        <begin position="47"/>
        <end position="68"/>
    </location>
</feature>
<dbReference type="AlphaFoldDB" id="A0A944GS24"/>